<keyword evidence="3" id="KW-1185">Reference proteome</keyword>
<organism evidence="2 3">
    <name type="scientific">Papaver atlanticum</name>
    <dbReference type="NCBI Taxonomy" id="357466"/>
    <lineage>
        <taxon>Eukaryota</taxon>
        <taxon>Viridiplantae</taxon>
        <taxon>Streptophyta</taxon>
        <taxon>Embryophyta</taxon>
        <taxon>Tracheophyta</taxon>
        <taxon>Spermatophyta</taxon>
        <taxon>Magnoliopsida</taxon>
        <taxon>Ranunculales</taxon>
        <taxon>Papaveraceae</taxon>
        <taxon>Papaveroideae</taxon>
        <taxon>Papaver</taxon>
    </lineage>
</organism>
<dbReference type="EMBL" id="JAJJMB010008255">
    <property type="protein sequence ID" value="KAI3924952.1"/>
    <property type="molecule type" value="Genomic_DNA"/>
</dbReference>
<dbReference type="Gene3D" id="1.25.40.20">
    <property type="entry name" value="Ankyrin repeat-containing domain"/>
    <property type="match status" value="1"/>
</dbReference>
<dbReference type="Proteomes" id="UP001202328">
    <property type="component" value="Unassembled WGS sequence"/>
</dbReference>
<evidence type="ECO:0000256" key="1">
    <source>
        <dbReference type="PROSITE-ProRule" id="PRU00023"/>
    </source>
</evidence>
<dbReference type="PROSITE" id="PS50297">
    <property type="entry name" value="ANK_REP_REGION"/>
    <property type="match status" value="1"/>
</dbReference>
<dbReference type="PANTHER" id="PTHR23335:SF3">
    <property type="entry name" value="CALMODULIN-BINDING TRANSCRIPTION ACTIVATOR 5"/>
    <property type="match status" value="1"/>
</dbReference>
<dbReference type="Pfam" id="PF00023">
    <property type="entry name" value="Ank"/>
    <property type="match status" value="1"/>
</dbReference>
<dbReference type="SMART" id="SM00248">
    <property type="entry name" value="ANK"/>
    <property type="match status" value="2"/>
</dbReference>
<dbReference type="InterPro" id="IPR002110">
    <property type="entry name" value="Ankyrin_rpt"/>
</dbReference>
<reference evidence="2" key="1">
    <citation type="submission" date="2022-04" db="EMBL/GenBank/DDBJ databases">
        <title>A functionally conserved STORR gene fusion in Papaver species that diverged 16.8 million years ago.</title>
        <authorList>
            <person name="Catania T."/>
        </authorList>
    </citation>
    <scope>NUCLEOTIDE SEQUENCE</scope>
    <source>
        <strain evidence="2">S-188037</strain>
    </source>
</reference>
<comment type="caution">
    <text evidence="2">The sequence shown here is derived from an EMBL/GenBank/DDBJ whole genome shotgun (WGS) entry which is preliminary data.</text>
</comment>
<dbReference type="PROSITE" id="PS50088">
    <property type="entry name" value="ANK_REPEAT"/>
    <property type="match status" value="1"/>
</dbReference>
<evidence type="ECO:0000313" key="3">
    <source>
        <dbReference type="Proteomes" id="UP001202328"/>
    </source>
</evidence>
<dbReference type="AlphaFoldDB" id="A0AAD4XMS8"/>
<dbReference type="GO" id="GO:0006357">
    <property type="term" value="P:regulation of transcription by RNA polymerase II"/>
    <property type="evidence" value="ECO:0007669"/>
    <property type="project" value="TreeGrafter"/>
</dbReference>
<accession>A0AAD4XMS8</accession>
<feature type="repeat" description="ANK" evidence="1">
    <location>
        <begin position="186"/>
        <end position="218"/>
    </location>
</feature>
<dbReference type="InterPro" id="IPR036770">
    <property type="entry name" value="Ankyrin_rpt-contain_sf"/>
</dbReference>
<sequence>MEPEVYGRVTTEEHDLGIEFFQGSNDSQEEFVFFCRERFCWVTVIGHFNEKYSHHAERDLCFVFGDVAVPGERLSESAYKAVLLPNLPGPINFYASFDGIIPISQLMELELSSKTVKSVVDLDLEQRLARMLVPREEDGDDLCYRRGKPFDIHGLGVMHLCASLGYTWAIALYRMISFGVDYRDLNGWTALHWAAFHGRQGATTLLLIHGANPSLLTKPNAEHPWERTAASIAFERGHNDLAAYLVDIMDNPKKIVRLSTVRAKLEGVSRTLSILGISPSFNSVEVVLCPIIERQPF</sequence>
<gene>
    <name evidence="2" type="ORF">MKW98_002861</name>
</gene>
<protein>
    <submittedName>
        <fullName evidence="2">Uncharacterized protein</fullName>
    </submittedName>
</protein>
<dbReference type="SUPFAM" id="SSF48403">
    <property type="entry name" value="Ankyrin repeat"/>
    <property type="match status" value="1"/>
</dbReference>
<keyword evidence="1" id="KW-0040">ANK repeat</keyword>
<dbReference type="GO" id="GO:0005634">
    <property type="term" value="C:nucleus"/>
    <property type="evidence" value="ECO:0007669"/>
    <property type="project" value="TreeGrafter"/>
</dbReference>
<evidence type="ECO:0000313" key="2">
    <source>
        <dbReference type="EMBL" id="KAI3924952.1"/>
    </source>
</evidence>
<name>A0AAD4XMS8_9MAGN</name>
<proteinExistence type="predicted"/>
<dbReference type="GO" id="GO:0003712">
    <property type="term" value="F:transcription coregulator activity"/>
    <property type="evidence" value="ECO:0007669"/>
    <property type="project" value="TreeGrafter"/>
</dbReference>
<dbReference type="GO" id="GO:0003690">
    <property type="term" value="F:double-stranded DNA binding"/>
    <property type="evidence" value="ECO:0007669"/>
    <property type="project" value="TreeGrafter"/>
</dbReference>
<dbReference type="PANTHER" id="PTHR23335">
    <property type="entry name" value="CALMODULIN-BINDING TRANSCRIPTION ACTIVATOR CAMTA"/>
    <property type="match status" value="1"/>
</dbReference>